<dbReference type="RefSeq" id="WP_130551053.1">
    <property type="nucleotide sequence ID" value="NZ_SHMC01000003.1"/>
</dbReference>
<dbReference type="OrthoDB" id="9816381at2"/>
<accession>A0A4Q8L9U7</accession>
<feature type="compositionally biased region" description="Low complexity" evidence="1">
    <location>
        <begin position="231"/>
        <end position="244"/>
    </location>
</feature>
<dbReference type="SMART" id="SM00470">
    <property type="entry name" value="ParB"/>
    <property type="match status" value="1"/>
</dbReference>
<sequence length="355" mass="38671">MPQQSRELHSIALAEVQLSKSRPTVPETVNALSASMAAAGLLNPIIVRRAQVFVGIVRDGYKVVAGNHRVSAARALGWTHIDAFIHDGDELTAELAEIDENLQRAELTPAQRAAAIHRRKEIWEAMHPINDRNPVENRARGRPVDFAGDTQKATGEDRRRTNEHLSRAEALGPDIHEVVGTSLDKGVELDALKELPAEERRELIDRAKAGEKVSARPAKGEGKPAAPKKPAPAAGPADSPPAAGGTEGEEGGDYDLHEVLAELQEENRQLQDQVKAAAADDQVAETLKWQSLYENAVREQSRAQDAANESQKREQRVVDQLRRCARAVGVEDPRKVAAKVETLAKAAKEAGVWPR</sequence>
<dbReference type="PANTHER" id="PTHR33375">
    <property type="entry name" value="CHROMOSOME-PARTITIONING PROTEIN PARB-RELATED"/>
    <property type="match status" value="1"/>
</dbReference>
<feature type="region of interest" description="Disordered" evidence="1">
    <location>
        <begin position="203"/>
        <end position="252"/>
    </location>
</feature>
<dbReference type="InterPro" id="IPR003115">
    <property type="entry name" value="ParB_N"/>
</dbReference>
<evidence type="ECO:0000259" key="2">
    <source>
        <dbReference type="SMART" id="SM00470"/>
    </source>
</evidence>
<name>A0A4Q8L9U7_9GAMM</name>
<dbReference type="SUPFAM" id="SSF110849">
    <property type="entry name" value="ParB/Sulfiredoxin"/>
    <property type="match status" value="1"/>
</dbReference>
<dbReference type="InterPro" id="IPR036086">
    <property type="entry name" value="ParB/Sulfiredoxin_sf"/>
</dbReference>
<dbReference type="Proteomes" id="UP000292627">
    <property type="component" value="Unassembled WGS sequence"/>
</dbReference>
<proteinExistence type="predicted"/>
<dbReference type="Gene3D" id="3.90.1530.10">
    <property type="entry name" value="Conserved hypothetical protein from pyrococcus furiosus pfu- 392566-001, ParB domain"/>
    <property type="match status" value="1"/>
</dbReference>
<feature type="compositionally biased region" description="Basic and acidic residues" evidence="1">
    <location>
        <begin position="133"/>
        <end position="143"/>
    </location>
</feature>
<organism evidence="3 4">
    <name type="scientific">Pseudoxanthomonas winnipegensis</name>
    <dbReference type="NCBI Taxonomy" id="2480810"/>
    <lineage>
        <taxon>Bacteria</taxon>
        <taxon>Pseudomonadati</taxon>
        <taxon>Pseudomonadota</taxon>
        <taxon>Gammaproteobacteria</taxon>
        <taxon>Lysobacterales</taxon>
        <taxon>Lysobacteraceae</taxon>
        <taxon>Pseudoxanthomonas</taxon>
    </lineage>
</organism>
<feature type="region of interest" description="Disordered" evidence="1">
    <location>
        <begin position="297"/>
        <end position="316"/>
    </location>
</feature>
<feature type="region of interest" description="Disordered" evidence="1">
    <location>
        <begin position="133"/>
        <end position="173"/>
    </location>
</feature>
<feature type="compositionally biased region" description="Basic and acidic residues" evidence="1">
    <location>
        <begin position="203"/>
        <end position="222"/>
    </location>
</feature>
<comment type="caution">
    <text evidence="3">The sequence shown here is derived from an EMBL/GenBank/DDBJ whole genome shotgun (WGS) entry which is preliminary data.</text>
</comment>
<dbReference type="EMBL" id="SHMC01000003">
    <property type="protein sequence ID" value="TAA25418.1"/>
    <property type="molecule type" value="Genomic_DNA"/>
</dbReference>
<evidence type="ECO:0000313" key="4">
    <source>
        <dbReference type="Proteomes" id="UP000292627"/>
    </source>
</evidence>
<gene>
    <name evidence="3" type="ORF">EA660_08130</name>
</gene>
<dbReference type="Pfam" id="PF02195">
    <property type="entry name" value="ParB_N"/>
    <property type="match status" value="1"/>
</dbReference>
<dbReference type="AlphaFoldDB" id="A0A4Q8L9U7"/>
<protein>
    <recommendedName>
        <fullName evidence="2">ParB-like N-terminal domain-containing protein</fullName>
    </recommendedName>
</protein>
<evidence type="ECO:0000313" key="3">
    <source>
        <dbReference type="EMBL" id="TAA25418.1"/>
    </source>
</evidence>
<reference evidence="3 4" key="1">
    <citation type="submission" date="2019-02" db="EMBL/GenBank/DDBJ databases">
        <title>WGS of Pseudoxanthomonas species novum from clinical isolates.</title>
        <authorList>
            <person name="Bernier A.-M."/>
            <person name="Bernard K."/>
            <person name="Vachon A."/>
        </authorList>
    </citation>
    <scope>NUCLEOTIDE SEQUENCE [LARGE SCALE GENOMIC DNA]</scope>
    <source>
        <strain evidence="3 4">NML171200</strain>
    </source>
</reference>
<dbReference type="InterPro" id="IPR050336">
    <property type="entry name" value="Chromosome_partition/occlusion"/>
</dbReference>
<dbReference type="GO" id="GO:0007059">
    <property type="term" value="P:chromosome segregation"/>
    <property type="evidence" value="ECO:0007669"/>
    <property type="project" value="TreeGrafter"/>
</dbReference>
<feature type="domain" description="ParB-like N-terminal" evidence="2">
    <location>
        <begin position="9"/>
        <end position="102"/>
    </location>
</feature>
<feature type="compositionally biased region" description="Basic and acidic residues" evidence="1">
    <location>
        <begin position="154"/>
        <end position="167"/>
    </location>
</feature>
<evidence type="ECO:0000256" key="1">
    <source>
        <dbReference type="SAM" id="MobiDB-lite"/>
    </source>
</evidence>
<dbReference type="PANTHER" id="PTHR33375:SF1">
    <property type="entry name" value="CHROMOSOME-PARTITIONING PROTEIN PARB-RELATED"/>
    <property type="match status" value="1"/>
</dbReference>
<dbReference type="GO" id="GO:0005694">
    <property type="term" value="C:chromosome"/>
    <property type="evidence" value="ECO:0007669"/>
    <property type="project" value="TreeGrafter"/>
</dbReference>